<dbReference type="SUPFAM" id="SSF53474">
    <property type="entry name" value="alpha/beta-Hydrolases"/>
    <property type="match status" value="1"/>
</dbReference>
<dbReference type="InterPro" id="IPR051299">
    <property type="entry name" value="AB_hydrolase_lip/est"/>
</dbReference>
<dbReference type="GeneID" id="4621528"/>
<dbReference type="Proteomes" id="UP000000591">
    <property type="component" value="Chromosome V"/>
</dbReference>
<keyword evidence="2" id="KW-0378">Hydrolase</keyword>
<feature type="signal peptide" evidence="3">
    <location>
        <begin position="1"/>
        <end position="18"/>
    </location>
</feature>
<dbReference type="EC" id="3.1.1.3" evidence="1"/>
<dbReference type="KEGG" id="ago:AGOS_AER452C"/>
<evidence type="ECO:0000259" key="4">
    <source>
        <dbReference type="Pfam" id="PF01764"/>
    </source>
</evidence>
<gene>
    <name evidence="5" type="ORF">AGOS_AER452C</name>
</gene>
<reference evidence="5 6" key="1">
    <citation type="journal article" date="2004" name="Science">
        <title>The Ashbya gossypii genome as a tool for mapping the ancient Saccharomyces cerevisiae genome.</title>
        <authorList>
            <person name="Dietrich F.S."/>
            <person name="Voegeli S."/>
            <person name="Brachat S."/>
            <person name="Lerch A."/>
            <person name="Gates K."/>
            <person name="Steiner S."/>
            <person name="Mohr C."/>
            <person name="Pohlmann R."/>
            <person name="Luedi P."/>
            <person name="Choi S."/>
            <person name="Wing R.A."/>
            <person name="Flavier A."/>
            <person name="Gaffney T.D."/>
            <person name="Philippsen P."/>
        </authorList>
    </citation>
    <scope>NUCLEOTIDE SEQUENCE [LARGE SCALE GENOMIC DNA]</scope>
    <source>
        <strain evidence="6">ATCC 10895 / CBS 109.51 / FGSC 9923 / NRRL Y-1056</strain>
    </source>
</reference>
<dbReference type="GO" id="GO:0006629">
    <property type="term" value="P:lipid metabolic process"/>
    <property type="evidence" value="ECO:0007669"/>
    <property type="project" value="InterPro"/>
</dbReference>
<dbReference type="AlphaFoldDB" id="Q755R6"/>
<protein>
    <recommendedName>
        <fullName evidence="1">triacylglycerol lipase</fullName>
        <ecNumber evidence="1">3.1.1.3</ecNumber>
    </recommendedName>
</protein>
<dbReference type="InterPro" id="IPR029058">
    <property type="entry name" value="AB_hydrolase_fold"/>
</dbReference>
<dbReference type="OrthoDB" id="4059120at2759"/>
<dbReference type="CDD" id="cd00519">
    <property type="entry name" value="Lipase_3"/>
    <property type="match status" value="1"/>
</dbReference>
<dbReference type="InParanoid" id="Q755R6"/>
<dbReference type="InterPro" id="IPR002921">
    <property type="entry name" value="Fungal_lipase-type"/>
</dbReference>
<dbReference type="Gene3D" id="3.40.50.1820">
    <property type="entry name" value="alpha/beta hydrolase"/>
    <property type="match status" value="1"/>
</dbReference>
<keyword evidence="6" id="KW-1185">Reference proteome</keyword>
<dbReference type="Pfam" id="PF01764">
    <property type="entry name" value="Lipase_3"/>
    <property type="match status" value="1"/>
</dbReference>
<evidence type="ECO:0000313" key="6">
    <source>
        <dbReference type="Proteomes" id="UP000000591"/>
    </source>
</evidence>
<keyword evidence="3" id="KW-0732">Signal</keyword>
<dbReference type="PANTHER" id="PTHR46640">
    <property type="entry name" value="TRIACYLGLYCEROL LIPASE, PUTATIVE (AFU_ORTHOLOGUE AFUA_6G06510)-RELATED"/>
    <property type="match status" value="1"/>
</dbReference>
<dbReference type="HOGENOM" id="CLU_032957_3_0_1"/>
<dbReference type="GO" id="GO:0004806">
    <property type="term" value="F:triacylglycerol lipase activity"/>
    <property type="evidence" value="ECO:0007669"/>
    <property type="project" value="UniProtKB-EC"/>
</dbReference>
<dbReference type="RefSeq" id="NP_985307.1">
    <property type="nucleotide sequence ID" value="NM_210661.2"/>
</dbReference>
<accession>Q755R6</accession>
<dbReference type="eggNOG" id="KOG4569">
    <property type="taxonomic scope" value="Eukaryota"/>
</dbReference>
<sequence>MWFSVWALVVFFTTPIYCYSDEMFRTLEYDSYLSNTIYCVEKLFLSDPFHNGQYYMEKQGLDLVKVFHTDILRGQISCTSMIAVNHTAKQISIIYRGSVTVFDWIVDFSFPPVPYEPASGAGKCPGNCLVHIAVYDQFKLTFHEVYSEFKSVYDAHPDYEVIVTGLSLGGGYAYLMGIEMQLMGYKPRVTTFGGMRVGNKEMNKWVDELFQSEEIAKRVNNNETPHNAFYRVVQAFDIVPLVPPGPIFNQAGVQFTIRDDGTFHPAKEAVTFEGAKPHLKEIISDILLNGRFLDLLRVPVHVNYLRRMGPPCLPDSQSLDGR</sequence>
<dbReference type="EMBL" id="AE016818">
    <property type="protein sequence ID" value="AAS53131.1"/>
    <property type="molecule type" value="Genomic_DNA"/>
</dbReference>
<feature type="domain" description="Fungal lipase-type" evidence="4">
    <location>
        <begin position="93"/>
        <end position="244"/>
    </location>
</feature>
<evidence type="ECO:0000256" key="2">
    <source>
        <dbReference type="ARBA" id="ARBA00022801"/>
    </source>
</evidence>
<evidence type="ECO:0000256" key="1">
    <source>
        <dbReference type="ARBA" id="ARBA00013279"/>
    </source>
</evidence>
<proteinExistence type="predicted"/>
<dbReference type="OMA" id="CESFCAD"/>
<feature type="chain" id="PRO_5004286635" description="triacylglycerol lipase" evidence="3">
    <location>
        <begin position="19"/>
        <end position="322"/>
    </location>
</feature>
<dbReference type="PANTHER" id="PTHR46640:SF3">
    <property type="entry name" value="LIPASE LIH1-RELATED"/>
    <property type="match status" value="1"/>
</dbReference>
<evidence type="ECO:0000256" key="3">
    <source>
        <dbReference type="SAM" id="SignalP"/>
    </source>
</evidence>
<reference evidence="6" key="2">
    <citation type="journal article" date="2013" name="G3 (Bethesda)">
        <title>Genomes of Ashbya fungi isolated from insects reveal four mating-type loci, numerous translocations, lack of transposons, and distinct gene duplications.</title>
        <authorList>
            <person name="Dietrich F.S."/>
            <person name="Voegeli S."/>
            <person name="Kuo S."/>
            <person name="Philippsen P."/>
        </authorList>
    </citation>
    <scope>GENOME REANNOTATION</scope>
    <source>
        <strain evidence="6">ATCC 10895 / CBS 109.51 / FGSC 9923 / NRRL Y-1056</strain>
    </source>
</reference>
<organism evidence="5 6">
    <name type="scientific">Eremothecium gossypii (strain ATCC 10895 / CBS 109.51 / FGSC 9923 / NRRL Y-1056)</name>
    <name type="common">Yeast</name>
    <name type="synonym">Ashbya gossypii</name>
    <dbReference type="NCBI Taxonomy" id="284811"/>
    <lineage>
        <taxon>Eukaryota</taxon>
        <taxon>Fungi</taxon>
        <taxon>Dikarya</taxon>
        <taxon>Ascomycota</taxon>
        <taxon>Saccharomycotina</taxon>
        <taxon>Saccharomycetes</taxon>
        <taxon>Saccharomycetales</taxon>
        <taxon>Saccharomycetaceae</taxon>
        <taxon>Eremothecium</taxon>
    </lineage>
</organism>
<evidence type="ECO:0000313" key="5">
    <source>
        <dbReference type="EMBL" id="AAS53131.1"/>
    </source>
</evidence>
<dbReference type="ESTHER" id="ashgo-q755r6">
    <property type="family name" value="Lipase_3"/>
</dbReference>
<name>Q755R6_EREGS</name>